<accession>X1TVR3</accession>
<keyword evidence="1" id="KW-0472">Membrane</keyword>
<protein>
    <recommendedName>
        <fullName evidence="2">Aerotolerance regulator N-terminal domain-containing protein</fullName>
    </recommendedName>
</protein>
<feature type="transmembrane region" description="Helical" evidence="1">
    <location>
        <begin position="54"/>
        <end position="73"/>
    </location>
</feature>
<dbReference type="EMBL" id="BARW01011101">
    <property type="protein sequence ID" value="GAI84124.1"/>
    <property type="molecule type" value="Genomic_DNA"/>
</dbReference>
<keyword evidence="1" id="KW-0812">Transmembrane</keyword>
<reference evidence="3" key="1">
    <citation type="journal article" date="2014" name="Front. Microbiol.">
        <title>High frequency of phylogenetically diverse reductive dehalogenase-homologous genes in deep subseafloor sedimentary metagenomes.</title>
        <authorList>
            <person name="Kawai M."/>
            <person name="Futagami T."/>
            <person name="Toyoda A."/>
            <person name="Takaki Y."/>
            <person name="Nishi S."/>
            <person name="Hori S."/>
            <person name="Arai W."/>
            <person name="Tsubouchi T."/>
            <person name="Morono Y."/>
            <person name="Uchiyama I."/>
            <person name="Ito T."/>
            <person name="Fujiyama A."/>
            <person name="Inagaki F."/>
            <person name="Takami H."/>
        </authorList>
    </citation>
    <scope>NUCLEOTIDE SEQUENCE</scope>
    <source>
        <strain evidence="3">Expedition CK06-06</strain>
    </source>
</reference>
<comment type="caution">
    <text evidence="3">The sequence shown here is derived from an EMBL/GenBank/DDBJ whole genome shotgun (WGS) entry which is preliminary data.</text>
</comment>
<dbReference type="Pfam" id="PF07584">
    <property type="entry name" value="BatA"/>
    <property type="match status" value="1"/>
</dbReference>
<feature type="transmembrane region" description="Helical" evidence="1">
    <location>
        <begin position="6"/>
        <end position="26"/>
    </location>
</feature>
<organism evidence="3">
    <name type="scientific">marine sediment metagenome</name>
    <dbReference type="NCBI Taxonomy" id="412755"/>
    <lineage>
        <taxon>unclassified sequences</taxon>
        <taxon>metagenomes</taxon>
        <taxon>ecological metagenomes</taxon>
    </lineage>
</organism>
<proteinExistence type="predicted"/>
<feature type="non-terminal residue" evidence="3">
    <location>
        <position position="98"/>
    </location>
</feature>
<gene>
    <name evidence="3" type="ORF">S12H4_21557</name>
</gene>
<evidence type="ECO:0000256" key="1">
    <source>
        <dbReference type="SAM" id="Phobius"/>
    </source>
</evidence>
<name>X1TVR3_9ZZZZ</name>
<keyword evidence="1" id="KW-1133">Transmembrane helix</keyword>
<feature type="domain" description="Aerotolerance regulator N-terminal" evidence="2">
    <location>
        <begin position="1"/>
        <end position="75"/>
    </location>
</feature>
<evidence type="ECO:0000259" key="2">
    <source>
        <dbReference type="Pfam" id="PF07584"/>
    </source>
</evidence>
<dbReference type="InterPro" id="IPR024163">
    <property type="entry name" value="Aerotolerance_reg_N"/>
</dbReference>
<dbReference type="AlphaFoldDB" id="X1TVR3"/>
<sequence length="98" mass="11306">MRFSEPFILYFLILVPIIYVITVWTGKKRLREITELGTLHTLERFSKRELSGNFRLDGLFISAAFLFIIFSFARPQAGSRFEPVKITGSDIYVAIDLS</sequence>
<evidence type="ECO:0000313" key="3">
    <source>
        <dbReference type="EMBL" id="GAI84124.1"/>
    </source>
</evidence>